<keyword evidence="5" id="KW-0378">Hydrolase</keyword>
<dbReference type="InterPro" id="IPR036397">
    <property type="entry name" value="RNaseH_sf"/>
</dbReference>
<dbReference type="Pfam" id="PF00665">
    <property type="entry name" value="rve"/>
    <property type="match status" value="1"/>
</dbReference>
<dbReference type="InterPro" id="IPR012337">
    <property type="entry name" value="RNaseH-like_sf"/>
</dbReference>
<evidence type="ECO:0000256" key="2">
    <source>
        <dbReference type="ARBA" id="ARBA00022679"/>
    </source>
</evidence>
<accession>A0ABM1YDK2</accession>
<dbReference type="Proteomes" id="UP000069940">
    <property type="component" value="Unassembled WGS sequence"/>
</dbReference>
<keyword evidence="10" id="KW-1185">Reference proteome</keyword>
<evidence type="ECO:0000256" key="3">
    <source>
        <dbReference type="ARBA" id="ARBA00022695"/>
    </source>
</evidence>
<dbReference type="EC" id="2.7.7.49" evidence="1"/>
<dbReference type="Pfam" id="PF00078">
    <property type="entry name" value="RVT_1"/>
    <property type="match status" value="1"/>
</dbReference>
<reference evidence="10" key="1">
    <citation type="journal article" date="2015" name="Proc. Natl. Acad. Sci. U.S.A.">
        <title>Genome sequence of the Asian Tiger mosquito, Aedes albopictus, reveals insights into its biology, genetics, and evolution.</title>
        <authorList>
            <person name="Chen X.G."/>
            <person name="Jiang X."/>
            <person name="Gu J."/>
            <person name="Xu M."/>
            <person name="Wu Y."/>
            <person name="Deng Y."/>
            <person name="Zhang C."/>
            <person name="Bonizzoni M."/>
            <person name="Dermauw W."/>
            <person name="Vontas J."/>
            <person name="Armbruster P."/>
            <person name="Huang X."/>
            <person name="Yang Y."/>
            <person name="Zhang H."/>
            <person name="He W."/>
            <person name="Peng H."/>
            <person name="Liu Y."/>
            <person name="Wu K."/>
            <person name="Chen J."/>
            <person name="Lirakis M."/>
            <person name="Topalis P."/>
            <person name="Van Leeuwen T."/>
            <person name="Hall A.B."/>
            <person name="Jiang X."/>
            <person name="Thorpe C."/>
            <person name="Mueller R.L."/>
            <person name="Sun C."/>
            <person name="Waterhouse R.M."/>
            <person name="Yan G."/>
            <person name="Tu Z.J."/>
            <person name="Fang X."/>
            <person name="James A.A."/>
        </authorList>
    </citation>
    <scope>NUCLEOTIDE SEQUENCE [LARGE SCALE GENOMIC DNA]</scope>
    <source>
        <strain evidence="10">Foshan</strain>
    </source>
</reference>
<dbReference type="CDD" id="cd01647">
    <property type="entry name" value="RT_LTR"/>
    <property type="match status" value="1"/>
</dbReference>
<organism evidence="9 10">
    <name type="scientific">Aedes albopictus</name>
    <name type="common">Asian tiger mosquito</name>
    <name type="synonym">Stegomyia albopicta</name>
    <dbReference type="NCBI Taxonomy" id="7160"/>
    <lineage>
        <taxon>Eukaryota</taxon>
        <taxon>Metazoa</taxon>
        <taxon>Ecdysozoa</taxon>
        <taxon>Arthropoda</taxon>
        <taxon>Hexapoda</taxon>
        <taxon>Insecta</taxon>
        <taxon>Pterygota</taxon>
        <taxon>Neoptera</taxon>
        <taxon>Endopterygota</taxon>
        <taxon>Diptera</taxon>
        <taxon>Nematocera</taxon>
        <taxon>Culicoidea</taxon>
        <taxon>Culicidae</taxon>
        <taxon>Culicinae</taxon>
        <taxon>Aedini</taxon>
        <taxon>Aedes</taxon>
        <taxon>Stegomyia</taxon>
    </lineage>
</organism>
<keyword evidence="3" id="KW-0548">Nucleotidyltransferase</keyword>
<dbReference type="PROSITE" id="PS50994">
    <property type="entry name" value="INTEGRASE"/>
    <property type="match status" value="1"/>
</dbReference>
<dbReference type="PANTHER" id="PTHR37984">
    <property type="entry name" value="PROTEIN CBG26694"/>
    <property type="match status" value="1"/>
</dbReference>
<dbReference type="InterPro" id="IPR021109">
    <property type="entry name" value="Peptidase_aspartic_dom_sf"/>
</dbReference>
<dbReference type="InterPro" id="IPR043502">
    <property type="entry name" value="DNA/RNA_pol_sf"/>
</dbReference>
<dbReference type="EnsemblMetazoa" id="AALFPA23_008164.R10988">
    <property type="protein sequence ID" value="AALFPA23_008164.P10988"/>
    <property type="gene ID" value="AALFPA23_008164"/>
</dbReference>
<protein>
    <recommendedName>
        <fullName evidence="1">RNA-directed DNA polymerase</fullName>
        <ecNumber evidence="1">2.7.7.49</ecNumber>
    </recommendedName>
</protein>
<dbReference type="Pfam" id="PF17921">
    <property type="entry name" value="Integrase_H2C2"/>
    <property type="match status" value="1"/>
</dbReference>
<keyword evidence="4" id="KW-0540">Nuclease</keyword>
<dbReference type="Gene3D" id="3.30.420.10">
    <property type="entry name" value="Ribonuclease H-like superfamily/Ribonuclease H"/>
    <property type="match status" value="1"/>
</dbReference>
<dbReference type="InterPro" id="IPR001584">
    <property type="entry name" value="Integrase_cat-core"/>
</dbReference>
<evidence type="ECO:0000313" key="10">
    <source>
        <dbReference type="Proteomes" id="UP000069940"/>
    </source>
</evidence>
<sequence>MAHENSELLGQLSAMIAEALRTSIGSAIQQVQTSQNAAGGAVTAAPKIPVFSMSEYRLTEGTSVADYFNRFKWALELSQIPQAQYGNYARVHMGAELNNALKFLVSPQDPATIDFDDLQTTLIDHFDRKKNKYVESIKFRQIVQQKGESVAQFVLRLRQGAAGCEYEDFLDRMLTEQLLHGLEACDMCDEIIAKKPATFQEAYEIAYTLEATRNTAREVNTGAPSLIAEETNKLGYESTKTRKKSIFNQRSNNQETGACKGCGGQHLRSQCRFRDVRCHNCNIKGHIAKVCRSRRASGQDTSADQVESQELPPSEIDVVQSLSQVHDIASTGKKMIDVEIDGHGLRMELDTGAPCGIIAESKLRGIKPKYSLLRTDRKFSSYTGHPINCLGRLPVNVTVGTTNRRLNLYVVAGESDSLFGREWISQFVEQINLNRLFSEPINLINSSELTADQTTRLSSLLDGFADVFSDVPGKLVGPPAKVHLKSDVSPVFVKARDVPHALRERYAAEIDKKLASGFFEKVDYSKWSSQTHIVVKKNGDLRITGNYKPTVNPRMIVDEHPIPKIETIFNKMNGATVFCHLDVTDAYTHLPIDEEFSHILTLNTATHGLIRPTRAVYGAANIPAIWQRRMESILQGLDNVVVSFYDDIIVFAKDFVSLLQALTVTLDRLRLHGLRLNRSKCVFAASSLDCLGHKIDRHGLHKSDKHVEAIRDAPRPTTPEELQLFLGKATYYNAFIPNLSERARSLRDMLLADAFEWTPQASKAYLDLKEVLTSPQVLMQYDPSLPLVLATDASKTGLGAVLSHRLSNGLERPIAYASTTMSSTEQRYPQIDKEALAIVWAVKKFFHYLYARKFTLITDHKPLSQILHPEKSLPALCISRMANYADYLAHFDFDIVYKPTKQHTNADYCSRIPTRETSGINSLKAQEGGNVDDFEGFALHQIQQLPVRAEHIARETRKDGHLGKLVQLLETGRDLSQCGYKSPEDKYTLAANCLHFEHRVVIPLSLRQPILNDLHVAHLGVVKMKSLARSFVYWPGIDSDIERAVRSCSECARHAPAPPTFSRHHWEYPKGPWERIHIDYAGPVADTMLLIIVDAYSKWVEVKVTSSTTTAATITILDELFAAYGAPTTLVSDNGPQFTASEFKQFLQMSGVKFLKLSAPYHPATNGQAERYVRTVKQALKSMGITKNTLKADINEFLRQYRKATHSETAESPAKLFLGRNIRTRLDLVRPLDASKRITEKQKSNFDSTFRCFNPGQNVYFLSGNGRMDKWIPGTVTEQLGDLHYRIDYNGKLVKRHVDQIQRLLGDDQNNKPPTPSVWSAPSASAPLVSQNGSTSDEQKGMLSRRVRYYEDAMTSQNQPPDAADRNEFSVASGSPEAHFSTPCGTPEHPREKPNQQRDQPALRRSERQRRPPLKFSP</sequence>
<dbReference type="Pfam" id="PF17919">
    <property type="entry name" value="RT_RNaseH_2"/>
    <property type="match status" value="1"/>
</dbReference>
<feature type="region of interest" description="Disordered" evidence="7">
    <location>
        <begin position="1305"/>
        <end position="1341"/>
    </location>
</feature>
<dbReference type="SUPFAM" id="SSF50630">
    <property type="entry name" value="Acid proteases"/>
    <property type="match status" value="1"/>
</dbReference>
<dbReference type="Gene3D" id="3.10.10.10">
    <property type="entry name" value="HIV Type 1 Reverse Transcriptase, subunit A, domain 1"/>
    <property type="match status" value="1"/>
</dbReference>
<dbReference type="PANTHER" id="PTHR37984:SF5">
    <property type="entry name" value="PROTEIN NYNRIN-LIKE"/>
    <property type="match status" value="1"/>
</dbReference>
<dbReference type="SUPFAM" id="SSF53098">
    <property type="entry name" value="Ribonuclease H-like"/>
    <property type="match status" value="1"/>
</dbReference>
<dbReference type="SUPFAM" id="SSF56672">
    <property type="entry name" value="DNA/RNA polymerases"/>
    <property type="match status" value="1"/>
</dbReference>
<name>A0ABM1YDK2_AEDAL</name>
<evidence type="ECO:0000256" key="6">
    <source>
        <dbReference type="ARBA" id="ARBA00023268"/>
    </source>
</evidence>
<feature type="region of interest" description="Disordered" evidence="7">
    <location>
        <begin position="1353"/>
        <end position="1418"/>
    </location>
</feature>
<dbReference type="InterPro" id="IPR050951">
    <property type="entry name" value="Retrovirus_Pol_polyprotein"/>
</dbReference>
<feature type="compositionally biased region" description="Low complexity" evidence="7">
    <location>
        <begin position="1317"/>
        <end position="1330"/>
    </location>
</feature>
<evidence type="ECO:0000313" key="9">
    <source>
        <dbReference type="EnsemblMetazoa" id="AALFPA23_008164.P10988"/>
    </source>
</evidence>
<evidence type="ECO:0000256" key="5">
    <source>
        <dbReference type="ARBA" id="ARBA00022759"/>
    </source>
</evidence>
<dbReference type="CDD" id="cd09274">
    <property type="entry name" value="RNase_HI_RT_Ty3"/>
    <property type="match status" value="1"/>
</dbReference>
<dbReference type="InterPro" id="IPR000477">
    <property type="entry name" value="RT_dom"/>
</dbReference>
<evidence type="ECO:0000256" key="4">
    <source>
        <dbReference type="ARBA" id="ARBA00022722"/>
    </source>
</evidence>
<feature type="compositionally biased region" description="Basic and acidic residues" evidence="7">
    <location>
        <begin position="1388"/>
        <end position="1410"/>
    </location>
</feature>
<reference evidence="9" key="2">
    <citation type="submission" date="2025-05" db="UniProtKB">
        <authorList>
            <consortium name="EnsemblMetazoa"/>
        </authorList>
    </citation>
    <scope>IDENTIFICATION</scope>
    <source>
        <strain evidence="9">Foshan</strain>
    </source>
</reference>
<evidence type="ECO:0000259" key="8">
    <source>
        <dbReference type="PROSITE" id="PS50994"/>
    </source>
</evidence>
<evidence type="ECO:0000256" key="1">
    <source>
        <dbReference type="ARBA" id="ARBA00012493"/>
    </source>
</evidence>
<proteinExistence type="predicted"/>
<keyword evidence="5" id="KW-0255">Endonuclease</keyword>
<keyword evidence="2" id="KW-0808">Transferase</keyword>
<keyword evidence="6" id="KW-0511">Multifunctional enzyme</keyword>
<dbReference type="RefSeq" id="XP_062710892.1">
    <property type="nucleotide sequence ID" value="XM_062854908.1"/>
</dbReference>
<evidence type="ECO:0000256" key="7">
    <source>
        <dbReference type="SAM" id="MobiDB-lite"/>
    </source>
</evidence>
<dbReference type="InterPro" id="IPR041577">
    <property type="entry name" value="RT_RNaseH_2"/>
</dbReference>
<dbReference type="Gene3D" id="3.30.70.270">
    <property type="match status" value="2"/>
</dbReference>
<dbReference type="Gene3D" id="1.10.340.70">
    <property type="match status" value="1"/>
</dbReference>
<dbReference type="Gene3D" id="4.10.60.10">
    <property type="entry name" value="Zinc finger, CCHC-type"/>
    <property type="match status" value="1"/>
</dbReference>
<feature type="domain" description="Integrase catalytic" evidence="8">
    <location>
        <begin position="1068"/>
        <end position="1221"/>
    </location>
</feature>
<dbReference type="InterPro" id="IPR043128">
    <property type="entry name" value="Rev_trsase/Diguanyl_cyclase"/>
</dbReference>
<dbReference type="GeneID" id="109406651"/>
<dbReference type="InterPro" id="IPR041588">
    <property type="entry name" value="Integrase_H2C2"/>
</dbReference>
<dbReference type="Gene3D" id="2.40.70.10">
    <property type="entry name" value="Acid Proteases"/>
    <property type="match status" value="1"/>
</dbReference>